<feature type="compositionally biased region" description="Low complexity" evidence="1">
    <location>
        <begin position="141"/>
        <end position="158"/>
    </location>
</feature>
<proteinExistence type="predicted"/>
<protein>
    <recommendedName>
        <fullName evidence="3">DUF2231 domain-containing protein</fullName>
    </recommendedName>
</protein>
<feature type="transmembrane region" description="Helical" evidence="2">
    <location>
        <begin position="12"/>
        <end position="33"/>
    </location>
</feature>
<dbReference type="RefSeq" id="WP_041052570.1">
    <property type="nucleotide sequence ID" value="NZ_JXAK01000108.1"/>
</dbReference>
<evidence type="ECO:0000256" key="1">
    <source>
        <dbReference type="SAM" id="MobiDB-lite"/>
    </source>
</evidence>
<feature type="transmembrane region" description="Helical" evidence="2">
    <location>
        <begin position="40"/>
        <end position="61"/>
    </location>
</feature>
<evidence type="ECO:0000313" key="5">
    <source>
        <dbReference type="Proteomes" id="UP000031967"/>
    </source>
</evidence>
<feature type="compositionally biased region" description="Low complexity" evidence="1">
    <location>
        <begin position="170"/>
        <end position="179"/>
    </location>
</feature>
<sequence>MSYLIKNLHFIVIHIPISMLIFSFVFDVLALFAKRREWHAAGLLCLVVGTLGAIAAVATGPEDRNPLVHTHEFYGKMTMVLFIVLTLVRLFFHLRKQRELGGNYVYLAVALIGVLLVGYTGHIGGEMVHPDRSKLRPGQFQERPGVQGERQQGQRQNGGEQGQRQGAGQGQQTQPQGQA</sequence>
<accession>A0ABR5A7H3</accession>
<evidence type="ECO:0000259" key="3">
    <source>
        <dbReference type="Pfam" id="PF09990"/>
    </source>
</evidence>
<keyword evidence="2" id="KW-0472">Membrane</keyword>
<dbReference type="Proteomes" id="UP000031967">
    <property type="component" value="Unassembled WGS sequence"/>
</dbReference>
<keyword evidence="2" id="KW-1133">Transmembrane helix</keyword>
<name>A0ABR5A7H3_9BACL</name>
<feature type="transmembrane region" description="Helical" evidence="2">
    <location>
        <begin position="73"/>
        <end position="92"/>
    </location>
</feature>
<feature type="domain" description="DUF2231" evidence="3">
    <location>
        <begin position="7"/>
        <end position="129"/>
    </location>
</feature>
<comment type="caution">
    <text evidence="4">The sequence shown here is derived from an EMBL/GenBank/DDBJ whole genome shotgun (WGS) entry which is preliminary data.</text>
</comment>
<dbReference type="Pfam" id="PF09990">
    <property type="entry name" value="DUF2231"/>
    <property type="match status" value="1"/>
</dbReference>
<organism evidence="4 5">
    <name type="scientific">Gordoniibacillus kamchatkensis</name>
    <dbReference type="NCBI Taxonomy" id="1590651"/>
    <lineage>
        <taxon>Bacteria</taxon>
        <taxon>Bacillati</taxon>
        <taxon>Bacillota</taxon>
        <taxon>Bacilli</taxon>
        <taxon>Bacillales</taxon>
        <taxon>Paenibacillaceae</taxon>
        <taxon>Gordoniibacillus</taxon>
    </lineage>
</organism>
<feature type="transmembrane region" description="Helical" evidence="2">
    <location>
        <begin position="104"/>
        <end position="125"/>
    </location>
</feature>
<keyword evidence="5" id="KW-1185">Reference proteome</keyword>
<feature type="compositionally biased region" description="Gly residues" evidence="1">
    <location>
        <begin position="159"/>
        <end position="169"/>
    </location>
</feature>
<gene>
    <name evidence="4" type="ORF">SD70_31550</name>
</gene>
<reference evidence="4 5" key="1">
    <citation type="submission" date="2014-12" db="EMBL/GenBank/DDBJ databases">
        <title>Draft genome sequence of Paenibacillus kamchatkensis strain B-2647.</title>
        <authorList>
            <person name="Karlyshev A.V."/>
            <person name="Kudryashova E.B."/>
        </authorList>
    </citation>
    <scope>NUCLEOTIDE SEQUENCE [LARGE SCALE GENOMIC DNA]</scope>
    <source>
        <strain evidence="4 5">VKM B-2647</strain>
    </source>
</reference>
<evidence type="ECO:0000256" key="2">
    <source>
        <dbReference type="SAM" id="Phobius"/>
    </source>
</evidence>
<keyword evidence="2" id="KW-0812">Transmembrane</keyword>
<dbReference type="InterPro" id="IPR019251">
    <property type="entry name" value="DUF2231_TM"/>
</dbReference>
<dbReference type="EMBL" id="JXAK01000108">
    <property type="protein sequence ID" value="KIL36505.1"/>
    <property type="molecule type" value="Genomic_DNA"/>
</dbReference>
<evidence type="ECO:0000313" key="4">
    <source>
        <dbReference type="EMBL" id="KIL36505.1"/>
    </source>
</evidence>
<feature type="region of interest" description="Disordered" evidence="1">
    <location>
        <begin position="128"/>
        <end position="179"/>
    </location>
</feature>